<sequence>MLGVLFRRALLLDLLIGFLLSGAFCLFRRARSFFFLLLAEFVHLRLCCGRLPLLLGQKNMAFQHIRLSTGWAGDEQGQHGCRGEQ</sequence>
<gene>
    <name evidence="1" type="ORF">DUT91_01540</name>
</gene>
<accession>A0A368K829</accession>
<dbReference type="AlphaFoldDB" id="A0A368K829"/>
<protein>
    <submittedName>
        <fullName evidence="1">Uncharacterized protein</fullName>
    </submittedName>
</protein>
<keyword evidence="2" id="KW-1185">Reference proteome</keyword>
<proteinExistence type="predicted"/>
<name>A0A368K829_9HYPH</name>
<dbReference type="Proteomes" id="UP000253420">
    <property type="component" value="Unassembled WGS sequence"/>
</dbReference>
<dbReference type="EMBL" id="QOZG01000001">
    <property type="protein sequence ID" value="RCS25509.1"/>
    <property type="molecule type" value="Genomic_DNA"/>
</dbReference>
<organism evidence="1 2">
    <name type="scientific">Phyllobacterium salinisoli</name>
    <dbReference type="NCBI Taxonomy" id="1899321"/>
    <lineage>
        <taxon>Bacteria</taxon>
        <taxon>Pseudomonadati</taxon>
        <taxon>Pseudomonadota</taxon>
        <taxon>Alphaproteobacteria</taxon>
        <taxon>Hyphomicrobiales</taxon>
        <taxon>Phyllobacteriaceae</taxon>
        <taxon>Phyllobacterium</taxon>
    </lineage>
</organism>
<comment type="caution">
    <text evidence="1">The sequence shown here is derived from an EMBL/GenBank/DDBJ whole genome shotgun (WGS) entry which is preliminary data.</text>
</comment>
<evidence type="ECO:0000313" key="1">
    <source>
        <dbReference type="EMBL" id="RCS25509.1"/>
    </source>
</evidence>
<reference evidence="1 2" key="1">
    <citation type="submission" date="2018-07" db="EMBL/GenBank/DDBJ databases">
        <title>The draft genome of Phyllobacterium salinisoli.</title>
        <authorList>
            <person name="Liu L."/>
            <person name="Li L."/>
            <person name="Zhang X."/>
            <person name="Liang L."/>
        </authorList>
    </citation>
    <scope>NUCLEOTIDE SEQUENCE [LARGE SCALE GENOMIC DNA]</scope>
    <source>
        <strain evidence="1 2">LLAN61</strain>
    </source>
</reference>
<evidence type="ECO:0000313" key="2">
    <source>
        <dbReference type="Proteomes" id="UP000253420"/>
    </source>
</evidence>